<evidence type="ECO:0000313" key="7">
    <source>
        <dbReference type="EMBL" id="OON39026.1"/>
    </source>
</evidence>
<dbReference type="EMBL" id="MRUL01000011">
    <property type="protein sequence ID" value="OON39026.1"/>
    <property type="molecule type" value="Genomic_DNA"/>
</dbReference>
<protein>
    <submittedName>
        <fullName evidence="7">Uncharacterized protein</fullName>
    </submittedName>
</protein>
<evidence type="ECO:0000256" key="5">
    <source>
        <dbReference type="SAM" id="MobiDB-lite"/>
    </source>
</evidence>
<keyword evidence="1" id="KW-1003">Cell membrane</keyword>
<accession>A0A1S8YJX4</accession>
<name>A0A1S8YJX4_9GAMM</name>
<dbReference type="InterPro" id="IPR020910">
    <property type="entry name" value="UPF0370"/>
</dbReference>
<dbReference type="NCBIfam" id="NF010185">
    <property type="entry name" value="PRK13664.1"/>
    <property type="match status" value="1"/>
</dbReference>
<proteinExistence type="predicted"/>
<evidence type="ECO:0000256" key="1">
    <source>
        <dbReference type="ARBA" id="ARBA00022475"/>
    </source>
</evidence>
<keyword evidence="8" id="KW-1185">Reference proteome</keyword>
<comment type="caution">
    <text evidence="7">The sequence shown here is derived from an EMBL/GenBank/DDBJ whole genome shotgun (WGS) entry which is preliminary data.</text>
</comment>
<evidence type="ECO:0000256" key="2">
    <source>
        <dbReference type="ARBA" id="ARBA00022692"/>
    </source>
</evidence>
<sequence>MEWLKEYWWVIIIVLMVGVLINVYKDLKRIDPKKYMENRPKLPPHRDNNAKWDDDDDWPKKP</sequence>
<gene>
    <name evidence="7" type="ORF">BTJ39_15375</name>
</gene>
<keyword evidence="3 6" id="KW-1133">Transmembrane helix</keyword>
<dbReference type="Proteomes" id="UP000190667">
    <property type="component" value="Unassembled WGS sequence"/>
</dbReference>
<dbReference type="Pfam" id="PF13980">
    <property type="entry name" value="UPF0370"/>
    <property type="match status" value="1"/>
</dbReference>
<feature type="transmembrane region" description="Helical" evidence="6">
    <location>
        <begin position="6"/>
        <end position="24"/>
    </location>
</feature>
<evidence type="ECO:0000313" key="8">
    <source>
        <dbReference type="Proteomes" id="UP000190667"/>
    </source>
</evidence>
<keyword evidence="2 6" id="KW-0812">Transmembrane</keyword>
<evidence type="ECO:0000256" key="4">
    <source>
        <dbReference type="ARBA" id="ARBA00023136"/>
    </source>
</evidence>
<evidence type="ECO:0000256" key="3">
    <source>
        <dbReference type="ARBA" id="ARBA00022989"/>
    </source>
</evidence>
<evidence type="ECO:0000256" key="6">
    <source>
        <dbReference type="SAM" id="Phobius"/>
    </source>
</evidence>
<feature type="region of interest" description="Disordered" evidence="5">
    <location>
        <begin position="35"/>
        <end position="62"/>
    </location>
</feature>
<reference evidence="7 8" key="1">
    <citation type="submission" date="2016-12" db="EMBL/GenBank/DDBJ databases">
        <title>Izhakiella australiana sp. nov. of genus Izhakiella isolated from Australian desert.</title>
        <authorList>
            <person name="Ji M."/>
        </authorList>
    </citation>
    <scope>NUCLEOTIDE SEQUENCE [LARGE SCALE GENOMIC DNA]</scope>
    <source>
        <strain evidence="7 8">D4N98</strain>
    </source>
</reference>
<dbReference type="AlphaFoldDB" id="A0A1S8YJX4"/>
<dbReference type="STRING" id="1926881.BTJ39_15375"/>
<organism evidence="7 8">
    <name type="scientific">Izhakiella australiensis</name>
    <dbReference type="NCBI Taxonomy" id="1926881"/>
    <lineage>
        <taxon>Bacteria</taxon>
        <taxon>Pseudomonadati</taxon>
        <taxon>Pseudomonadota</taxon>
        <taxon>Gammaproteobacteria</taxon>
        <taxon>Enterobacterales</taxon>
        <taxon>Erwiniaceae</taxon>
        <taxon>Izhakiella</taxon>
    </lineage>
</organism>
<dbReference type="RefSeq" id="WP_078003574.1">
    <property type="nucleotide sequence ID" value="NZ_MRUL01000011.1"/>
</dbReference>
<keyword evidence="4 6" id="KW-0472">Membrane</keyword>